<dbReference type="Pfam" id="PF02597">
    <property type="entry name" value="ThiS"/>
    <property type="match status" value="1"/>
</dbReference>
<dbReference type="KEGG" id="schv:BRCON_0228"/>
<reference evidence="1 2" key="1">
    <citation type="submission" date="2018-05" db="EMBL/GenBank/DDBJ databases">
        <title>A metagenomic window into the 2 km-deep terrestrial subsurface aquifer revealed taxonomically and functionally diverse microbial community comprising novel uncultured bacterial lineages.</title>
        <authorList>
            <person name="Kadnikov V.V."/>
            <person name="Mardanov A.V."/>
            <person name="Beletsky A.V."/>
            <person name="Banks D."/>
            <person name="Pimenov N.V."/>
            <person name="Frank Y.A."/>
            <person name="Karnachuk O.V."/>
            <person name="Ravin N.V."/>
        </authorList>
    </citation>
    <scope>NUCLEOTIDE SEQUENCE [LARGE SCALE GENOMIC DNA]</scope>
    <source>
        <strain evidence="1">BY</strain>
    </source>
</reference>
<accession>A0A2Z4Y3H6</accession>
<protein>
    <recommendedName>
        <fullName evidence="3">Sulfur carrier protein ThiS</fullName>
    </recommendedName>
</protein>
<proteinExistence type="predicted"/>
<dbReference type="PANTHER" id="PTHR34472:SF1">
    <property type="entry name" value="SULFUR CARRIER PROTEIN THIS"/>
    <property type="match status" value="1"/>
</dbReference>
<organism evidence="1 2">
    <name type="scientific">Sumerlaea chitinivorans</name>
    <dbReference type="NCBI Taxonomy" id="2250252"/>
    <lineage>
        <taxon>Bacteria</taxon>
        <taxon>Candidatus Sumerlaeota</taxon>
        <taxon>Candidatus Sumerlaeia</taxon>
        <taxon>Candidatus Sumerlaeales</taxon>
        <taxon>Candidatus Sumerlaeaceae</taxon>
        <taxon>Candidatus Sumerlaea</taxon>
    </lineage>
</organism>
<dbReference type="InterPro" id="IPR016155">
    <property type="entry name" value="Mopterin_synth/thiamin_S_b"/>
</dbReference>
<dbReference type="InterPro" id="IPR010035">
    <property type="entry name" value="Thi_S"/>
</dbReference>
<name>A0A2Z4Y3H6_SUMC1</name>
<dbReference type="Proteomes" id="UP000262583">
    <property type="component" value="Chromosome"/>
</dbReference>
<dbReference type="InterPro" id="IPR012675">
    <property type="entry name" value="Beta-grasp_dom_sf"/>
</dbReference>
<dbReference type="InterPro" id="IPR003749">
    <property type="entry name" value="ThiS/MoaD-like"/>
</dbReference>
<dbReference type="EMBL" id="CP030759">
    <property type="protein sequence ID" value="AXA35005.1"/>
    <property type="molecule type" value="Genomic_DNA"/>
</dbReference>
<evidence type="ECO:0000313" key="1">
    <source>
        <dbReference type="EMBL" id="AXA35005.1"/>
    </source>
</evidence>
<sequence length="68" mass="7409">MKLTVNGKNETVSDEVRTIVDLLAALNIPREQVAVMLNGDVIRRADHEQTELHDGDTVEIITIVGGGQ</sequence>
<dbReference type="NCBIfam" id="TIGR01683">
    <property type="entry name" value="thiS"/>
    <property type="match status" value="1"/>
</dbReference>
<evidence type="ECO:0000313" key="2">
    <source>
        <dbReference type="Proteomes" id="UP000262583"/>
    </source>
</evidence>
<dbReference type="SUPFAM" id="SSF54285">
    <property type="entry name" value="MoaD/ThiS"/>
    <property type="match status" value="1"/>
</dbReference>
<dbReference type="Gene3D" id="3.10.20.30">
    <property type="match status" value="1"/>
</dbReference>
<dbReference type="CDD" id="cd00565">
    <property type="entry name" value="Ubl_ThiS"/>
    <property type="match status" value="1"/>
</dbReference>
<dbReference type="PANTHER" id="PTHR34472">
    <property type="entry name" value="SULFUR CARRIER PROTEIN THIS"/>
    <property type="match status" value="1"/>
</dbReference>
<dbReference type="AlphaFoldDB" id="A0A2Z4Y3H6"/>
<gene>
    <name evidence="1" type="ORF">BRCON_0228</name>
</gene>
<evidence type="ECO:0008006" key="3">
    <source>
        <dbReference type="Google" id="ProtNLM"/>
    </source>
</evidence>